<dbReference type="Gene3D" id="3.90.1150.10">
    <property type="entry name" value="Aspartate Aminotransferase, domain 1"/>
    <property type="match status" value="1"/>
</dbReference>
<dbReference type="PANTHER" id="PTHR42684">
    <property type="entry name" value="ADENOSYLMETHIONINE-8-AMINO-7-OXONONANOATE AMINOTRANSFERASE"/>
    <property type="match status" value="1"/>
</dbReference>
<dbReference type="GO" id="GO:0005524">
    <property type="term" value="F:ATP binding"/>
    <property type="evidence" value="ECO:0007669"/>
    <property type="project" value="InterPro"/>
</dbReference>
<reference evidence="6 7" key="1">
    <citation type="journal article" date="2021" name="Sci. Rep.">
        <title>Genome sequencing of the multicellular alga Astrephomene provides insights into convergent evolution of germ-soma differentiation.</title>
        <authorList>
            <person name="Yamashita S."/>
            <person name="Yamamoto K."/>
            <person name="Matsuzaki R."/>
            <person name="Suzuki S."/>
            <person name="Yamaguchi H."/>
            <person name="Hirooka S."/>
            <person name="Minakuchi Y."/>
            <person name="Miyagishima S."/>
            <person name="Kawachi M."/>
            <person name="Toyoda A."/>
            <person name="Nozaki H."/>
        </authorList>
    </citation>
    <scope>NUCLEOTIDE SEQUENCE [LARGE SCALE GENOMIC DNA]</scope>
    <source>
        <strain evidence="6 7">NIES-4017</strain>
    </source>
</reference>
<dbReference type="CDD" id="cd03109">
    <property type="entry name" value="DTBS"/>
    <property type="match status" value="1"/>
</dbReference>
<dbReference type="InterPro" id="IPR004472">
    <property type="entry name" value="DTB_synth_BioD"/>
</dbReference>
<evidence type="ECO:0000256" key="4">
    <source>
        <dbReference type="ARBA" id="ARBA00022898"/>
    </source>
</evidence>
<dbReference type="SUPFAM" id="SSF52540">
    <property type="entry name" value="P-loop containing nucleoside triphosphate hydrolases"/>
    <property type="match status" value="1"/>
</dbReference>
<dbReference type="GO" id="GO:0004141">
    <property type="term" value="F:dethiobiotin synthase activity"/>
    <property type="evidence" value="ECO:0007669"/>
    <property type="project" value="InterPro"/>
</dbReference>
<dbReference type="HAMAP" id="MF_00336">
    <property type="entry name" value="BioD"/>
    <property type="match status" value="1"/>
</dbReference>
<feature type="region of interest" description="Disordered" evidence="5">
    <location>
        <begin position="31"/>
        <end position="63"/>
    </location>
</feature>
<dbReference type="PANTHER" id="PTHR42684:SF3">
    <property type="entry name" value="ADENOSYLMETHIONINE-8-AMINO-7-OXONONANOATE AMINOTRANSFERASE"/>
    <property type="match status" value="1"/>
</dbReference>
<feature type="compositionally biased region" description="Low complexity" evidence="5">
    <location>
        <begin position="52"/>
        <end position="63"/>
    </location>
</feature>
<dbReference type="Pfam" id="PF00202">
    <property type="entry name" value="Aminotran_3"/>
    <property type="match status" value="2"/>
</dbReference>
<evidence type="ECO:0000256" key="3">
    <source>
        <dbReference type="ARBA" id="ARBA00022679"/>
    </source>
</evidence>
<keyword evidence="3" id="KW-0808">Transferase</keyword>
<feature type="region of interest" description="Disordered" evidence="5">
    <location>
        <begin position="154"/>
        <end position="185"/>
    </location>
</feature>
<evidence type="ECO:0000256" key="2">
    <source>
        <dbReference type="ARBA" id="ARBA00022576"/>
    </source>
</evidence>
<dbReference type="PROSITE" id="PS00600">
    <property type="entry name" value="AA_TRANSFER_CLASS_3"/>
    <property type="match status" value="1"/>
</dbReference>
<dbReference type="InterPro" id="IPR015424">
    <property type="entry name" value="PyrdxlP-dep_Trfase"/>
</dbReference>
<dbReference type="InterPro" id="IPR015421">
    <property type="entry name" value="PyrdxlP-dep_Trfase_major"/>
</dbReference>
<organism evidence="6 7">
    <name type="scientific">Astrephomene gubernaculifera</name>
    <dbReference type="NCBI Taxonomy" id="47775"/>
    <lineage>
        <taxon>Eukaryota</taxon>
        <taxon>Viridiplantae</taxon>
        <taxon>Chlorophyta</taxon>
        <taxon>core chlorophytes</taxon>
        <taxon>Chlorophyceae</taxon>
        <taxon>CS clade</taxon>
        <taxon>Chlamydomonadales</taxon>
        <taxon>Astrephomenaceae</taxon>
        <taxon>Astrephomene</taxon>
    </lineage>
</organism>
<dbReference type="InterPro" id="IPR049704">
    <property type="entry name" value="Aminotrans_3_PPA_site"/>
</dbReference>
<protein>
    <recommendedName>
        <fullName evidence="8">Adenosylmethionine-8-amino-7-oxononanoate aminotransferase</fullName>
    </recommendedName>
</protein>
<dbReference type="Pfam" id="PF13500">
    <property type="entry name" value="AAA_26"/>
    <property type="match status" value="2"/>
</dbReference>
<dbReference type="GO" id="GO:0005739">
    <property type="term" value="C:mitochondrion"/>
    <property type="evidence" value="ECO:0007669"/>
    <property type="project" value="UniProtKB-SubCell"/>
</dbReference>
<dbReference type="GO" id="GO:0004015">
    <property type="term" value="F:adenosylmethionine-8-amino-7-oxononanoate transaminase activity"/>
    <property type="evidence" value="ECO:0007669"/>
    <property type="project" value="TreeGrafter"/>
</dbReference>
<feature type="compositionally biased region" description="Low complexity" evidence="5">
    <location>
        <begin position="268"/>
        <end position="277"/>
    </location>
</feature>
<gene>
    <name evidence="6" type="ORF">Agub_g4527</name>
</gene>
<keyword evidence="7" id="KW-1185">Reference proteome</keyword>
<comment type="caution">
    <text evidence="6">The sequence shown here is derived from an EMBL/GenBank/DDBJ whole genome shotgun (WGS) entry which is preliminary data.</text>
</comment>
<evidence type="ECO:0000256" key="1">
    <source>
        <dbReference type="ARBA" id="ARBA00004173"/>
    </source>
</evidence>
<dbReference type="InterPro" id="IPR027417">
    <property type="entry name" value="P-loop_NTPase"/>
</dbReference>
<dbReference type="EMBL" id="BMAR01000005">
    <property type="protein sequence ID" value="GFR43445.1"/>
    <property type="molecule type" value="Genomic_DNA"/>
</dbReference>
<dbReference type="Gene3D" id="3.40.50.300">
    <property type="entry name" value="P-loop containing nucleotide triphosphate hydrolases"/>
    <property type="match status" value="1"/>
</dbReference>
<dbReference type="InterPro" id="IPR015422">
    <property type="entry name" value="PyrdxlP-dep_Trfase_small"/>
</dbReference>
<dbReference type="Proteomes" id="UP001054857">
    <property type="component" value="Unassembled WGS sequence"/>
</dbReference>
<dbReference type="GO" id="GO:0030170">
    <property type="term" value="F:pyridoxal phosphate binding"/>
    <property type="evidence" value="ECO:0007669"/>
    <property type="project" value="InterPro"/>
</dbReference>
<dbReference type="Gene3D" id="3.40.640.10">
    <property type="entry name" value="Type I PLP-dependent aspartate aminotransferase-like (Major domain)"/>
    <property type="match status" value="1"/>
</dbReference>
<sequence length="1076" mass="109711">MARGRRLVGLLRNTRCSAAFAATTHRRCASTFTPPDIGASGRDSHARQSSSEPQIPATAAATAQEHPHALSAIAAGRLPIGVPAYIVWGANTNVGKTLVSVGLAHAAVANKVPLSYVKPVQTGFPADSDARLVALACGGSPKTGTHAAETAALRSTAAAPPPPEAPASNATPATHGINDSSGSSSTAAHVTRCTTLFAWQHAVSAHLAARLEGRTVGDDQLVATTAVHVRQVMEEIMTRTTAAIGGAAATAAAAATASEGSCTTPVARSTATASDSSSGGGSSRSGGMVLVETAGGVTSPAPSGRLMCDVLRPLRLPSILVGDPRLGGIAATLSAYDSLVSRGWDVEAVVLVGQDSVRQAADDANGTVVPLDNLSFLREYLSGTATAVHRMGSPPPLVVGVPACPPPPPGHDVRQQGLDPALRDWLPASLPAFTSLLDCLRRRHQQRLTDLTSAAAAAEAQIWWPFTQHAGLTHGSATVIDSRCGEVWTTLPPHSNPSTSPPSSPSTSAALVPLYDASGSWWTQAVTSDLHPDLARAVSYAAGRYLHVLFPEVAHTPALAAASALLAGPGAGWAERVFFSDDGSTAIEVALKMAFRKFLADRGELGAEAAAASAGTAAAAAATGSTSGSASSSSSTTTRGGGGELLVLGLRGGYHGDTLGSQDCVAASPFNGPLQSPWYRGRGLFLEPPYVGMRRGRWQLLDPPAWLSAHHPGGPLPSWASLEEMLEEEEEGEGTGSGSSSNNSSSSASAALAAAYRSYISCAIDEFEASLAAARSAGSGAAGSAGAPSGRLAACIMEPLLQGAGGMLAVHPAFQRAVAEVCRARRLPLILDEVFTGLLRTGLLTAASALRITPDIACYGKLLTGGAAPMAVTLASGEVFRAFSGPSKLFALLHGHSYTAYPIGCAATAASLELLTNPATNPNLCTPPSTPNQPPNRRLGGCSKNPPCTKPCGRLLPMWDEQLVSYLSYHPLVSRVVAVGTVLAIELVCSTTTTGGYGSVGAVQIVRRLRDDHGIYARPLGNVVYVMVPPTASPDTAAWLGGSLRAVLDAAASEAEAGAGAGTSGCGKGPEESVVV</sequence>
<proteinExistence type="inferred from homology"/>
<evidence type="ECO:0000313" key="6">
    <source>
        <dbReference type="EMBL" id="GFR43445.1"/>
    </source>
</evidence>
<accession>A0AAD3HK94</accession>
<dbReference type="SUPFAM" id="SSF53383">
    <property type="entry name" value="PLP-dependent transferases"/>
    <property type="match status" value="1"/>
</dbReference>
<evidence type="ECO:0000313" key="7">
    <source>
        <dbReference type="Proteomes" id="UP001054857"/>
    </source>
</evidence>
<name>A0AAD3HK94_9CHLO</name>
<keyword evidence="2" id="KW-0032">Aminotransferase</keyword>
<dbReference type="AlphaFoldDB" id="A0AAD3HK94"/>
<feature type="compositionally biased region" description="Polar residues" evidence="5">
    <location>
        <begin position="258"/>
        <end position="267"/>
    </location>
</feature>
<feature type="region of interest" description="Disordered" evidence="5">
    <location>
        <begin position="725"/>
        <end position="744"/>
    </location>
</feature>
<evidence type="ECO:0000256" key="5">
    <source>
        <dbReference type="SAM" id="MobiDB-lite"/>
    </source>
</evidence>
<dbReference type="InterPro" id="IPR005814">
    <property type="entry name" value="Aminotrans_3"/>
</dbReference>
<evidence type="ECO:0008006" key="8">
    <source>
        <dbReference type="Google" id="ProtNLM"/>
    </source>
</evidence>
<dbReference type="GO" id="GO:0009102">
    <property type="term" value="P:biotin biosynthetic process"/>
    <property type="evidence" value="ECO:0007669"/>
    <property type="project" value="InterPro"/>
</dbReference>
<comment type="subcellular location">
    <subcellularLocation>
        <location evidence="1">Mitochondrion</location>
    </subcellularLocation>
</comment>
<keyword evidence="4" id="KW-0663">Pyridoxal phosphate</keyword>
<dbReference type="GO" id="GO:0000287">
    <property type="term" value="F:magnesium ion binding"/>
    <property type="evidence" value="ECO:0007669"/>
    <property type="project" value="InterPro"/>
</dbReference>
<feature type="region of interest" description="Disordered" evidence="5">
    <location>
        <begin position="258"/>
        <end position="288"/>
    </location>
</feature>